<name>A0A3B0T050_9ZZZZ</name>
<reference evidence="2" key="1">
    <citation type="submission" date="2018-06" db="EMBL/GenBank/DDBJ databases">
        <authorList>
            <person name="Zhirakovskaya E."/>
        </authorList>
    </citation>
    <scope>NUCLEOTIDE SEQUENCE</scope>
</reference>
<sequence length="278" mass="30012">MRFGVFASLLFHLAILGAAFVSLPSSWRPDVAAEPYIPLELIAEAELDLTTSVPAAAPEPIAEEEPEPELPEPIIEEEPAPEPEPVAAEPEPEPEPVVVAAAPEPETPEPTPPKKQPTVKPQRTAELDLDALSKLVDKSRDDSAATAREAPSQTADAADNARRKVGAGDRLTASDEAKMRAAVERCWNAGAIIGAPNPEKLIVTIDIALDRDGSLASPPKVTNQLQINLSGNRFWKVAEQSALRAVVACAPYDFLPQDRYETWREFTLNFDPSQMAGM</sequence>
<evidence type="ECO:0000256" key="1">
    <source>
        <dbReference type="SAM" id="MobiDB-lite"/>
    </source>
</evidence>
<accession>A0A3B0T050</accession>
<proteinExistence type="predicted"/>
<dbReference type="AlphaFoldDB" id="A0A3B0T050"/>
<feature type="region of interest" description="Disordered" evidence="1">
    <location>
        <begin position="139"/>
        <end position="172"/>
    </location>
</feature>
<feature type="compositionally biased region" description="Acidic residues" evidence="1">
    <location>
        <begin position="61"/>
        <end position="81"/>
    </location>
</feature>
<organism evidence="2">
    <name type="scientific">hydrothermal vent metagenome</name>
    <dbReference type="NCBI Taxonomy" id="652676"/>
    <lineage>
        <taxon>unclassified sequences</taxon>
        <taxon>metagenomes</taxon>
        <taxon>ecological metagenomes</taxon>
    </lineage>
</organism>
<protein>
    <recommendedName>
        <fullName evidence="3">TolA protein</fullName>
    </recommendedName>
</protein>
<feature type="region of interest" description="Disordered" evidence="1">
    <location>
        <begin position="59"/>
        <end position="126"/>
    </location>
</feature>
<dbReference type="Gene3D" id="3.30.1150.10">
    <property type="match status" value="1"/>
</dbReference>
<evidence type="ECO:0008006" key="3">
    <source>
        <dbReference type="Google" id="ProtNLM"/>
    </source>
</evidence>
<dbReference type="EMBL" id="UOEH01000613">
    <property type="protein sequence ID" value="VAW07842.1"/>
    <property type="molecule type" value="Genomic_DNA"/>
</dbReference>
<evidence type="ECO:0000313" key="2">
    <source>
        <dbReference type="EMBL" id="VAW07842.1"/>
    </source>
</evidence>
<gene>
    <name evidence="2" type="ORF">MNBD_ALPHA05-955</name>
</gene>